<dbReference type="PANTHER" id="PTHR37298:SF1">
    <property type="entry name" value="UPF0111 PROTEIN YKAA"/>
    <property type="match status" value="1"/>
</dbReference>
<sequence length="208" mass="24157">MKLKDWLIPQDKVFFELLDEHINLVVKASALLHHSLQKGAFSPKTVRLIENLESQADNIITDVFDKLNQTFITPVDHEDLGNLIISADDLIDLVQASARRINIYKLDGQNLKIKQFTQIINAMIQESQKLVGKIRQMSQKEMRSHARKIHRLENQADNLLLDCLEQLMREKNIKSLIQKKEVFEILETLTDKIEEFCNLTQKVVMKNL</sequence>
<comment type="caution">
    <text evidence="3">The sequence shown here is derived from an EMBL/GenBank/DDBJ whole genome shotgun (WGS) entry which is preliminary data.</text>
</comment>
<feature type="coiled-coil region" evidence="2">
    <location>
        <begin position="135"/>
        <end position="162"/>
    </location>
</feature>
<keyword evidence="2" id="KW-0175">Coiled coil</keyword>
<dbReference type="EMBL" id="LCNT01000004">
    <property type="protein sequence ID" value="KKU61090.1"/>
    <property type="molecule type" value="Genomic_DNA"/>
</dbReference>
<organism evidence="3 4">
    <name type="scientific">Candidatus Beckwithbacteria bacterium GW2011_GWB1_47_15</name>
    <dbReference type="NCBI Taxonomy" id="1618371"/>
    <lineage>
        <taxon>Bacteria</taxon>
        <taxon>Candidatus Beckwithiibacteriota</taxon>
    </lineage>
</organism>
<proteinExistence type="inferred from homology"/>
<dbReference type="InterPro" id="IPR052912">
    <property type="entry name" value="UPF0111_domain"/>
</dbReference>
<evidence type="ECO:0000256" key="2">
    <source>
        <dbReference type="SAM" id="Coils"/>
    </source>
</evidence>
<dbReference type="Gene3D" id="1.20.58.220">
    <property type="entry name" value="Phosphate transport system protein phou homolog 2, domain 2"/>
    <property type="match status" value="1"/>
</dbReference>
<evidence type="ECO:0000256" key="1">
    <source>
        <dbReference type="ARBA" id="ARBA00008591"/>
    </source>
</evidence>
<dbReference type="Proteomes" id="UP000033860">
    <property type="component" value="Unassembled WGS sequence"/>
</dbReference>
<accession>A0A0G1UTR6</accession>
<dbReference type="AlphaFoldDB" id="A0A0G1UTR6"/>
<evidence type="ECO:0008006" key="5">
    <source>
        <dbReference type="Google" id="ProtNLM"/>
    </source>
</evidence>
<evidence type="ECO:0000313" key="4">
    <source>
        <dbReference type="Proteomes" id="UP000033860"/>
    </source>
</evidence>
<name>A0A0G1UTR6_9BACT</name>
<reference evidence="3 4" key="1">
    <citation type="journal article" date="2015" name="Nature">
        <title>rRNA introns, odd ribosomes, and small enigmatic genomes across a large radiation of phyla.</title>
        <authorList>
            <person name="Brown C.T."/>
            <person name="Hug L.A."/>
            <person name="Thomas B.C."/>
            <person name="Sharon I."/>
            <person name="Castelle C.J."/>
            <person name="Singh A."/>
            <person name="Wilkins M.J."/>
            <person name="Williams K.H."/>
            <person name="Banfield J.F."/>
        </authorList>
    </citation>
    <scope>NUCLEOTIDE SEQUENCE [LARGE SCALE GENOMIC DNA]</scope>
</reference>
<dbReference type="Pfam" id="PF01865">
    <property type="entry name" value="PhoU_div"/>
    <property type="match status" value="1"/>
</dbReference>
<gene>
    <name evidence="3" type="ORF">UX85_C0004G0011</name>
</gene>
<protein>
    <recommendedName>
        <fullName evidence="5">Phosphate transport regulator</fullName>
    </recommendedName>
</protein>
<dbReference type="InterPro" id="IPR018445">
    <property type="entry name" value="Put_Phosphate_transp_reg"/>
</dbReference>
<comment type="similarity">
    <text evidence="1">Belongs to the UPF0111 family.</text>
</comment>
<dbReference type="PANTHER" id="PTHR37298">
    <property type="entry name" value="UPF0111 PROTEIN YKAA"/>
    <property type="match status" value="1"/>
</dbReference>
<dbReference type="InterPro" id="IPR038078">
    <property type="entry name" value="PhoU-like_sf"/>
</dbReference>
<evidence type="ECO:0000313" key="3">
    <source>
        <dbReference type="EMBL" id="KKU61090.1"/>
    </source>
</evidence>